<dbReference type="EMBL" id="CAJOBR010028815">
    <property type="protein sequence ID" value="CAF4983103.1"/>
    <property type="molecule type" value="Genomic_DNA"/>
</dbReference>
<accession>A0A822A5D6</accession>
<gene>
    <name evidence="1" type="ORF">QYT958_LOCUS36359</name>
</gene>
<proteinExistence type="predicted"/>
<name>A0A822A5D6_9BILA</name>
<dbReference type="Proteomes" id="UP000663848">
    <property type="component" value="Unassembled WGS sequence"/>
</dbReference>
<evidence type="ECO:0000313" key="2">
    <source>
        <dbReference type="Proteomes" id="UP000663848"/>
    </source>
</evidence>
<protein>
    <submittedName>
        <fullName evidence="1">Uncharacterized protein</fullName>
    </submittedName>
</protein>
<feature type="non-terminal residue" evidence="1">
    <location>
        <position position="1"/>
    </location>
</feature>
<comment type="caution">
    <text evidence="1">The sequence shown here is derived from an EMBL/GenBank/DDBJ whole genome shotgun (WGS) entry which is preliminary data.</text>
</comment>
<reference evidence="1" key="1">
    <citation type="submission" date="2021-02" db="EMBL/GenBank/DDBJ databases">
        <authorList>
            <person name="Nowell W R."/>
        </authorList>
    </citation>
    <scope>NUCLEOTIDE SEQUENCE</scope>
</reference>
<evidence type="ECO:0000313" key="1">
    <source>
        <dbReference type="EMBL" id="CAF4983103.1"/>
    </source>
</evidence>
<dbReference type="AlphaFoldDB" id="A0A822A5D6"/>
<organism evidence="1 2">
    <name type="scientific">Rotaria socialis</name>
    <dbReference type="NCBI Taxonomy" id="392032"/>
    <lineage>
        <taxon>Eukaryota</taxon>
        <taxon>Metazoa</taxon>
        <taxon>Spiralia</taxon>
        <taxon>Gnathifera</taxon>
        <taxon>Rotifera</taxon>
        <taxon>Eurotatoria</taxon>
        <taxon>Bdelloidea</taxon>
        <taxon>Philodinida</taxon>
        <taxon>Philodinidae</taxon>
        <taxon>Rotaria</taxon>
    </lineage>
</organism>
<sequence length="117" mass="13558">DGLVNNDNFFDNSAISWRILHIFELNRDIHYYRNVFQSLTCTASFSTAVDQGAFPPCLPLITTFNTDIDRARYFAILNYLKDYNVYVSSIKFDEHQMTQHLTTDTSMQIGTGDCWKV</sequence>